<dbReference type="InterPro" id="IPR035992">
    <property type="entry name" value="Ricin_B-like_lectins"/>
</dbReference>
<evidence type="ECO:0000256" key="3">
    <source>
        <dbReference type="PROSITE-ProRule" id="PRU00339"/>
    </source>
</evidence>
<dbReference type="Proteomes" id="UP001528823">
    <property type="component" value="Unassembled WGS sequence"/>
</dbReference>
<dbReference type="RefSeq" id="WP_274690458.1">
    <property type="nucleotide sequence ID" value="NZ_JAPMOU010000029.1"/>
</dbReference>
<evidence type="ECO:0000313" key="5">
    <source>
        <dbReference type="Proteomes" id="UP001528823"/>
    </source>
</evidence>
<dbReference type="Gene3D" id="1.25.40.10">
    <property type="entry name" value="Tetratricopeptide repeat domain"/>
    <property type="match status" value="1"/>
</dbReference>
<dbReference type="PROSITE" id="PS50231">
    <property type="entry name" value="RICIN_B_LECTIN"/>
    <property type="match status" value="1"/>
</dbReference>
<comment type="caution">
    <text evidence="4">The sequence shown here is derived from an EMBL/GenBank/DDBJ whole genome shotgun (WGS) entry which is preliminary data.</text>
</comment>
<name>A0ABT5UF43_9GAMM</name>
<keyword evidence="5" id="KW-1185">Reference proteome</keyword>
<gene>
    <name evidence="4" type="ORF">ORQ98_19405</name>
</gene>
<dbReference type="PANTHER" id="PTHR44943:SF8">
    <property type="entry name" value="TPR REPEAT-CONTAINING PROTEIN MJ0263"/>
    <property type="match status" value="1"/>
</dbReference>
<evidence type="ECO:0000256" key="2">
    <source>
        <dbReference type="ARBA" id="ARBA00022803"/>
    </source>
</evidence>
<accession>A0ABT5UF43</accession>
<dbReference type="Pfam" id="PF00515">
    <property type="entry name" value="TPR_1"/>
    <property type="match status" value="1"/>
</dbReference>
<protein>
    <recommendedName>
        <fullName evidence="6">Tetratricopeptide repeat protein</fullName>
    </recommendedName>
</protein>
<dbReference type="InterPro" id="IPR051685">
    <property type="entry name" value="Ycf3/AcsC/BcsC/TPR_MFPF"/>
</dbReference>
<organism evidence="4 5">
    <name type="scientific">Spartinivicinus poritis</name>
    <dbReference type="NCBI Taxonomy" id="2994640"/>
    <lineage>
        <taxon>Bacteria</taxon>
        <taxon>Pseudomonadati</taxon>
        <taxon>Pseudomonadota</taxon>
        <taxon>Gammaproteobacteria</taxon>
        <taxon>Oceanospirillales</taxon>
        <taxon>Zooshikellaceae</taxon>
        <taxon>Spartinivicinus</taxon>
    </lineage>
</organism>
<sequence length="455" mass="52828">MSINKSIKYYIFGLFFSAIVTGTEQYDQLISTSGLCLTSVDIYYPLELQECRNDGLQRWRIRSDNAIQNELNFKRCLSTGTWNIIGMSCDNQEKWKSSKGTLHLLKSSNKNILTDLVLVSGYNPFSYKANITQGRLDITAEIGLGQEKWIWGSQRKNWLSIDFFQDYVLNEPGKHFQGFQKLNQSFIDQFLLSIDKDKHLNQRSPWLWQEKDNPDKKDSYTCICPIGVKLCNTGKPYGKEGDNFYNILNTHDFLIQIEGARDNKQVISLWECQPSTFKVFKQKLEIDFLYRKAASYGNTEKAIELLENILLTDIKHFSTWRRLCFISTSSDACDEALKIKPDDPISWLGKGIQLRKQGEFNKALDAYDKALTLDQTNYYIWFEKAVTLLFKKQYSDSLNMLDSALKLSKDNSFIWYWKGFVHKLNKSPEKARLAFKQSFQIDPTNDAAKYYLGQL</sequence>
<dbReference type="PROSITE" id="PS50005">
    <property type="entry name" value="TPR"/>
    <property type="match status" value="1"/>
</dbReference>
<dbReference type="PANTHER" id="PTHR44943">
    <property type="entry name" value="CELLULOSE SYNTHASE OPERON PROTEIN C"/>
    <property type="match status" value="1"/>
</dbReference>
<keyword evidence="2 3" id="KW-0802">TPR repeat</keyword>
<keyword evidence="1" id="KW-0677">Repeat</keyword>
<dbReference type="SUPFAM" id="SSF50370">
    <property type="entry name" value="Ricin B-like lectins"/>
    <property type="match status" value="1"/>
</dbReference>
<evidence type="ECO:0000313" key="4">
    <source>
        <dbReference type="EMBL" id="MDE1464127.1"/>
    </source>
</evidence>
<dbReference type="SUPFAM" id="SSF48452">
    <property type="entry name" value="TPR-like"/>
    <property type="match status" value="1"/>
</dbReference>
<reference evidence="4 5" key="1">
    <citation type="submission" date="2022-11" db="EMBL/GenBank/DDBJ databases">
        <title>Spartinivicinus poritis sp. nov., isolated from scleractinian coral Porites lutea.</title>
        <authorList>
            <person name="Zhang G."/>
            <person name="Cai L."/>
            <person name="Wei Q."/>
        </authorList>
    </citation>
    <scope>NUCLEOTIDE SEQUENCE [LARGE SCALE GENOMIC DNA]</scope>
    <source>
        <strain evidence="4 5">A2-2</strain>
    </source>
</reference>
<dbReference type="SMART" id="SM00028">
    <property type="entry name" value="TPR"/>
    <property type="match status" value="3"/>
</dbReference>
<dbReference type="EMBL" id="JAPMOU010000029">
    <property type="protein sequence ID" value="MDE1464127.1"/>
    <property type="molecule type" value="Genomic_DNA"/>
</dbReference>
<evidence type="ECO:0000256" key="1">
    <source>
        <dbReference type="ARBA" id="ARBA00022737"/>
    </source>
</evidence>
<proteinExistence type="predicted"/>
<feature type="repeat" description="TPR" evidence="3">
    <location>
        <begin position="344"/>
        <end position="377"/>
    </location>
</feature>
<evidence type="ECO:0008006" key="6">
    <source>
        <dbReference type="Google" id="ProtNLM"/>
    </source>
</evidence>
<dbReference type="InterPro" id="IPR011990">
    <property type="entry name" value="TPR-like_helical_dom_sf"/>
</dbReference>
<dbReference type="InterPro" id="IPR019734">
    <property type="entry name" value="TPR_rpt"/>
</dbReference>